<dbReference type="SUPFAM" id="SSF52833">
    <property type="entry name" value="Thioredoxin-like"/>
    <property type="match status" value="1"/>
</dbReference>
<reference evidence="2 3" key="1">
    <citation type="submission" date="2020-05" db="EMBL/GenBank/DDBJ databases">
        <authorList>
            <person name="Mo P."/>
        </authorList>
    </citation>
    <scope>NUCLEOTIDE SEQUENCE [LARGE SCALE GENOMIC DNA]</scope>
    <source>
        <strain evidence="2 3">Gen01</strain>
    </source>
</reference>
<dbReference type="GO" id="GO:0016491">
    <property type="term" value="F:oxidoreductase activity"/>
    <property type="evidence" value="ECO:0007669"/>
    <property type="project" value="InterPro"/>
</dbReference>
<dbReference type="PANTHER" id="PTHR13887">
    <property type="entry name" value="GLUTATHIONE S-TRANSFERASE KAPPA"/>
    <property type="match status" value="1"/>
</dbReference>
<protein>
    <submittedName>
        <fullName evidence="2">DsbA family oxidoreductase</fullName>
    </submittedName>
</protein>
<dbReference type="CDD" id="cd03024">
    <property type="entry name" value="DsbA_FrnE"/>
    <property type="match status" value="1"/>
</dbReference>
<feature type="domain" description="DSBA-like thioredoxin" evidence="1">
    <location>
        <begin position="2"/>
        <end position="204"/>
    </location>
</feature>
<dbReference type="InterPro" id="IPR001853">
    <property type="entry name" value="DSBA-like_thioredoxin_dom"/>
</dbReference>
<organism evidence="2 3">
    <name type="scientific">Pseudonocardia broussonetiae</name>
    <dbReference type="NCBI Taxonomy" id="2736640"/>
    <lineage>
        <taxon>Bacteria</taxon>
        <taxon>Bacillati</taxon>
        <taxon>Actinomycetota</taxon>
        <taxon>Actinomycetes</taxon>
        <taxon>Pseudonocardiales</taxon>
        <taxon>Pseudonocardiaceae</taxon>
        <taxon>Pseudonocardia</taxon>
    </lineage>
</organism>
<evidence type="ECO:0000259" key="1">
    <source>
        <dbReference type="Pfam" id="PF01323"/>
    </source>
</evidence>
<dbReference type="PANTHER" id="PTHR13887:SF41">
    <property type="entry name" value="THIOREDOXIN SUPERFAMILY PROTEIN"/>
    <property type="match status" value="1"/>
</dbReference>
<sequence>MQVEIWSDVVCPWCAIGKRRFESALARFPHRDEVTVRWRSFELDPTAPQQRDGTLVEHLAGKYGTSVDKAREMVGGITATAAEEGWEFHLEDARGGNTVDAHRLIHLAHDRGIQDAVKERLVSAYVSEREDVGDHETLARLAAEAGLDETEAREVLASDRYLDAVRADEQQARAYGISGVPFFVVDATYGVSGAQPADQLLHVLETAWAESHPLQVLTPAGSADAGVCTDGTCAV</sequence>
<proteinExistence type="predicted"/>
<dbReference type="RefSeq" id="WP_172164278.1">
    <property type="nucleotide sequence ID" value="NZ_CP053564.1"/>
</dbReference>
<evidence type="ECO:0000313" key="3">
    <source>
        <dbReference type="Proteomes" id="UP000505377"/>
    </source>
</evidence>
<dbReference type="EMBL" id="CP053564">
    <property type="protein sequence ID" value="QJY49157.1"/>
    <property type="molecule type" value="Genomic_DNA"/>
</dbReference>
<dbReference type="Proteomes" id="UP000505377">
    <property type="component" value="Chromosome"/>
</dbReference>
<dbReference type="Pfam" id="PF01323">
    <property type="entry name" value="DSBA"/>
    <property type="match status" value="1"/>
</dbReference>
<gene>
    <name evidence="2" type="ORF">HOP40_28180</name>
</gene>
<name>A0A6M6JQ89_9PSEU</name>
<accession>A0A6M6JQ89</accession>
<dbReference type="Gene3D" id="3.40.30.10">
    <property type="entry name" value="Glutaredoxin"/>
    <property type="match status" value="1"/>
</dbReference>
<keyword evidence="3" id="KW-1185">Reference proteome</keyword>
<evidence type="ECO:0000313" key="2">
    <source>
        <dbReference type="EMBL" id="QJY49157.1"/>
    </source>
</evidence>
<dbReference type="KEGG" id="pbro:HOP40_28180"/>
<dbReference type="InterPro" id="IPR036249">
    <property type="entry name" value="Thioredoxin-like_sf"/>
</dbReference>
<dbReference type="AlphaFoldDB" id="A0A6M6JQ89"/>